<dbReference type="InterPro" id="IPR041451">
    <property type="entry name" value="RecD2_SH13"/>
</dbReference>
<dbReference type="InterPro" id="IPR029493">
    <property type="entry name" value="RecD2-like_HHH"/>
</dbReference>
<keyword evidence="5" id="KW-0347">Helicase</keyword>
<dbReference type="InterPro" id="IPR006345">
    <property type="entry name" value="RecD2"/>
</dbReference>
<proteinExistence type="inferred from homology"/>
<dbReference type="Gene3D" id="2.30.30.940">
    <property type="match status" value="1"/>
</dbReference>
<dbReference type="HAMAP" id="MF_01488">
    <property type="entry name" value="RecD2"/>
    <property type="match status" value="1"/>
</dbReference>
<evidence type="ECO:0000256" key="1">
    <source>
        <dbReference type="ARBA" id="ARBA00022741"/>
    </source>
</evidence>
<dbReference type="PANTHER" id="PTHR43788:SF6">
    <property type="entry name" value="DNA HELICASE B"/>
    <property type="match status" value="1"/>
</dbReference>
<dbReference type="GO" id="GO:0005524">
    <property type="term" value="F:ATP binding"/>
    <property type="evidence" value="ECO:0007669"/>
    <property type="project" value="UniProtKB-KW"/>
</dbReference>
<feature type="region of interest" description="Disordered" evidence="3">
    <location>
        <begin position="727"/>
        <end position="749"/>
    </location>
</feature>
<dbReference type="GO" id="GO:0006310">
    <property type="term" value="P:DNA recombination"/>
    <property type="evidence" value="ECO:0007669"/>
    <property type="project" value="InterPro"/>
</dbReference>
<dbReference type="SMART" id="SM00382">
    <property type="entry name" value="AAA"/>
    <property type="match status" value="1"/>
</dbReference>
<reference evidence="5" key="1">
    <citation type="submission" date="2022-12" db="EMBL/GenBank/DDBJ databases">
        <title>Reference genome sequencing for broad-spectrum identification of bacterial and archaeal isolates by mass spectrometry.</title>
        <authorList>
            <person name="Sekiguchi Y."/>
            <person name="Tourlousse D.M."/>
        </authorList>
    </citation>
    <scope>NUCLEOTIDE SEQUENCE</scope>
    <source>
        <strain evidence="5">ASRB1</strain>
    </source>
</reference>
<dbReference type="InterPro" id="IPR010994">
    <property type="entry name" value="RuvA_2-like"/>
</dbReference>
<keyword evidence="1" id="KW-0547">Nucleotide-binding</keyword>
<dbReference type="Pfam" id="PF13245">
    <property type="entry name" value="AAA_19"/>
    <property type="match status" value="1"/>
</dbReference>
<gene>
    <name evidence="5" type="primary">recD2</name>
    <name evidence="5" type="ORF">DAMNIGENAA_23980</name>
</gene>
<dbReference type="Pfam" id="PF23139">
    <property type="entry name" value="OB_YrrC"/>
    <property type="match status" value="1"/>
</dbReference>
<accession>A0A9W6L951</accession>
<dbReference type="GO" id="GO:0043139">
    <property type="term" value="F:5'-3' DNA helicase activity"/>
    <property type="evidence" value="ECO:0007669"/>
    <property type="project" value="InterPro"/>
</dbReference>
<keyword evidence="2" id="KW-0067">ATP-binding</keyword>
<dbReference type="NCBIfam" id="TIGR01448">
    <property type="entry name" value="recD_rel"/>
    <property type="match status" value="1"/>
</dbReference>
<dbReference type="RefSeq" id="WP_281794457.1">
    <property type="nucleotide sequence ID" value="NZ_BSDR01000001.1"/>
</dbReference>
<dbReference type="GO" id="GO:0017116">
    <property type="term" value="F:single-stranded DNA helicase activity"/>
    <property type="evidence" value="ECO:0007669"/>
    <property type="project" value="TreeGrafter"/>
</dbReference>
<evidence type="ECO:0000256" key="3">
    <source>
        <dbReference type="SAM" id="MobiDB-lite"/>
    </source>
</evidence>
<dbReference type="CDD" id="cd17933">
    <property type="entry name" value="DEXSc_RecD-like"/>
    <property type="match status" value="1"/>
</dbReference>
<dbReference type="Pfam" id="PF14490">
    <property type="entry name" value="HHH_RecD2"/>
    <property type="match status" value="1"/>
</dbReference>
<name>A0A9W6L951_9BACT</name>
<keyword evidence="6" id="KW-1185">Reference proteome</keyword>
<dbReference type="Pfam" id="PF14520">
    <property type="entry name" value="HHH_5"/>
    <property type="match status" value="1"/>
</dbReference>
<comment type="caution">
    <text evidence="5">The sequence shown here is derived from an EMBL/GenBank/DDBJ whole genome shotgun (WGS) entry which is preliminary data.</text>
</comment>
<organism evidence="5 6">
    <name type="scientific">Desulforhabdus amnigena</name>
    <dbReference type="NCBI Taxonomy" id="40218"/>
    <lineage>
        <taxon>Bacteria</taxon>
        <taxon>Pseudomonadati</taxon>
        <taxon>Thermodesulfobacteriota</taxon>
        <taxon>Syntrophobacteria</taxon>
        <taxon>Syntrophobacterales</taxon>
        <taxon>Syntrophobacteraceae</taxon>
        <taxon>Desulforhabdus</taxon>
    </lineage>
</organism>
<dbReference type="PANTHER" id="PTHR43788">
    <property type="entry name" value="DNA2/NAM7 HELICASE FAMILY MEMBER"/>
    <property type="match status" value="1"/>
</dbReference>
<sequence>MTEIIQGTVERVTYCNEENGYSVIKVRMPMRKDLVSVVGNFVSVNPGEVLRMEGDWSFHARFGEQFKVERYETAAPATVEGIRKYLGSGLIKGIGPVMAKRIVNRFGDRTLEVIDAEPQKLAEVEGIGSYRLEQIRKAWEDQKDIRDLMVFLRSHGVSAAFAARIFKHYGKSSLEKVQENPYRLAMDVSGIGFITADKVARNLGFSVDSPLRAEAGILYVLQEATDEGHVCVPSLWLMEKSRELLEIPSPVLEEAVLRLVSEGRLVKENIPRGLSPSFESDAAIYLRGYHIAECQIAQRLLYLQAFKPLQRKVDPEAAIDWLRDKLPFKLAPLQEEAVKKALTEKVVVITGGPGTGKTTLIQAILAIYRKLGGHVCLAAPTGRAAKRLNESTRYPAGTLHRLLEFSPQLGGFQRNEQKPLSADLIIVDESSMLDTLLMHYLLKAVPSDATLVLVGDVDQLPSVGPGNVLRDIIASERFPVVRLTEIFRQAQKSSIVTNAHLIQQGKFPRLQRDSEDLQDFYFIEKEDPEEVSRIILKLCKERIPARFGLDPVESVQVLSPMHKGIIGAQRLNTVLQEALNPQKISIERGGRIFRLHDKVMQIRNNYDKDVFNGDLGRIQKIDMENQEVQVEIDGRSVPYDFSELDELVLAYAVSVHKAQGSEYPAVVFPLLTQHYLMLQRNLLYTAITRARKLVVIVGSKKALAIAVRNNKMQQRYTLLRERIMGGGSLTSNGPPACASDSGSDETAKI</sequence>
<dbReference type="Pfam" id="PF13538">
    <property type="entry name" value="UvrD_C_2"/>
    <property type="match status" value="1"/>
</dbReference>
<keyword evidence="5" id="KW-0378">Hydrolase</keyword>
<dbReference type="InterPro" id="IPR050534">
    <property type="entry name" value="Coronavir_polyprotein_1ab"/>
</dbReference>
<dbReference type="InterPro" id="IPR027785">
    <property type="entry name" value="UvrD-like_helicase_C"/>
</dbReference>
<evidence type="ECO:0000313" key="6">
    <source>
        <dbReference type="Proteomes" id="UP001144372"/>
    </source>
</evidence>
<protein>
    <submittedName>
        <fullName evidence="5">ATP-dependent RecD-like DNA helicase</fullName>
    </submittedName>
</protein>
<dbReference type="Proteomes" id="UP001144372">
    <property type="component" value="Unassembled WGS sequence"/>
</dbReference>
<dbReference type="Gene3D" id="1.10.150.20">
    <property type="entry name" value="5' to 3' exonuclease, C-terminal subdomain"/>
    <property type="match status" value="1"/>
</dbReference>
<evidence type="ECO:0000259" key="4">
    <source>
        <dbReference type="SMART" id="SM00382"/>
    </source>
</evidence>
<dbReference type="AlphaFoldDB" id="A0A9W6L951"/>
<dbReference type="SUPFAM" id="SSF47781">
    <property type="entry name" value="RuvA domain 2-like"/>
    <property type="match status" value="1"/>
</dbReference>
<dbReference type="Pfam" id="PF18335">
    <property type="entry name" value="SH3_13"/>
    <property type="match status" value="1"/>
</dbReference>
<dbReference type="InterPro" id="IPR055446">
    <property type="entry name" value="RecD2_N_OB"/>
</dbReference>
<dbReference type="InterPro" id="IPR027417">
    <property type="entry name" value="P-loop_NTPase"/>
</dbReference>
<dbReference type="GO" id="GO:0009338">
    <property type="term" value="C:exodeoxyribonuclease V complex"/>
    <property type="evidence" value="ECO:0007669"/>
    <property type="project" value="TreeGrafter"/>
</dbReference>
<evidence type="ECO:0000313" key="5">
    <source>
        <dbReference type="EMBL" id="GLI34965.1"/>
    </source>
</evidence>
<dbReference type="InterPro" id="IPR003593">
    <property type="entry name" value="AAA+_ATPase"/>
</dbReference>
<dbReference type="Gene3D" id="1.10.10.2220">
    <property type="match status" value="1"/>
</dbReference>
<dbReference type="SUPFAM" id="SSF52540">
    <property type="entry name" value="P-loop containing nucleoside triphosphate hydrolases"/>
    <property type="match status" value="2"/>
</dbReference>
<dbReference type="CDD" id="cd18809">
    <property type="entry name" value="SF1_C_RecD"/>
    <property type="match status" value="1"/>
</dbReference>
<dbReference type="Gene3D" id="3.40.50.300">
    <property type="entry name" value="P-loop containing nucleotide triphosphate hydrolases"/>
    <property type="match status" value="2"/>
</dbReference>
<dbReference type="GO" id="GO:0003677">
    <property type="term" value="F:DNA binding"/>
    <property type="evidence" value="ECO:0007669"/>
    <property type="project" value="InterPro"/>
</dbReference>
<evidence type="ECO:0000256" key="2">
    <source>
        <dbReference type="ARBA" id="ARBA00022840"/>
    </source>
</evidence>
<dbReference type="EMBL" id="BSDR01000001">
    <property type="protein sequence ID" value="GLI34965.1"/>
    <property type="molecule type" value="Genomic_DNA"/>
</dbReference>
<feature type="domain" description="AAA+ ATPase" evidence="4">
    <location>
        <begin position="343"/>
        <end position="484"/>
    </location>
</feature>